<evidence type="ECO:0000313" key="2">
    <source>
        <dbReference type="Proteomes" id="UP000255284"/>
    </source>
</evidence>
<comment type="caution">
    <text evidence="1">The sequence shown here is derived from an EMBL/GenBank/DDBJ whole genome shotgun (WGS) entry which is preliminary data.</text>
</comment>
<protein>
    <submittedName>
        <fullName evidence="1">Uncharacterized protein</fullName>
    </submittedName>
</protein>
<sequence length="32" mass="3703">MSVFIEILISLPEAILAVILIWEKMHKNPPQE</sequence>
<gene>
    <name evidence="1" type="ORF">NCTC11819_01571</name>
</gene>
<dbReference type="AlphaFoldDB" id="A0A378PGC1"/>
<dbReference type="Proteomes" id="UP000255284">
    <property type="component" value="Unassembled WGS sequence"/>
</dbReference>
<accession>A0A378PGC1</accession>
<dbReference type="EMBL" id="UGGQ01000006">
    <property type="protein sequence ID" value="STO16988.1"/>
    <property type="molecule type" value="Genomic_DNA"/>
</dbReference>
<evidence type="ECO:0000313" key="1">
    <source>
        <dbReference type="EMBL" id="STO16988.1"/>
    </source>
</evidence>
<proteinExistence type="predicted"/>
<organism evidence="1 2">
    <name type="scientific">Mobiluncus mulieris</name>
    <dbReference type="NCBI Taxonomy" id="2052"/>
    <lineage>
        <taxon>Bacteria</taxon>
        <taxon>Bacillati</taxon>
        <taxon>Actinomycetota</taxon>
        <taxon>Actinomycetes</taxon>
        <taxon>Actinomycetales</taxon>
        <taxon>Actinomycetaceae</taxon>
        <taxon>Mobiluncus</taxon>
    </lineage>
</organism>
<name>A0A378PGC1_9ACTO</name>
<reference evidence="1 2" key="1">
    <citation type="submission" date="2018-06" db="EMBL/GenBank/DDBJ databases">
        <authorList>
            <consortium name="Pathogen Informatics"/>
            <person name="Doyle S."/>
        </authorList>
    </citation>
    <scope>NUCLEOTIDE SEQUENCE [LARGE SCALE GENOMIC DNA]</scope>
    <source>
        <strain evidence="1 2">NCTC11819</strain>
    </source>
</reference>